<accession>A0ABV6RJE5</accession>
<gene>
    <name evidence="2" type="ORF">ACFFGH_04470</name>
</gene>
<keyword evidence="1" id="KW-0812">Transmembrane</keyword>
<keyword evidence="1" id="KW-0472">Membrane</keyword>
<dbReference type="RefSeq" id="WP_386665180.1">
    <property type="nucleotide sequence ID" value="NZ_JBHLTG010000001.1"/>
</dbReference>
<protein>
    <submittedName>
        <fullName evidence="2">Uncharacterized protein</fullName>
    </submittedName>
</protein>
<dbReference type="EMBL" id="JBHLTG010000001">
    <property type="protein sequence ID" value="MFC0677110.1"/>
    <property type="molecule type" value="Genomic_DNA"/>
</dbReference>
<evidence type="ECO:0000313" key="2">
    <source>
        <dbReference type="EMBL" id="MFC0677110.1"/>
    </source>
</evidence>
<proteinExistence type="predicted"/>
<name>A0ABV6RJE5_9GAMM</name>
<feature type="transmembrane region" description="Helical" evidence="1">
    <location>
        <begin position="43"/>
        <end position="70"/>
    </location>
</feature>
<keyword evidence="3" id="KW-1185">Reference proteome</keyword>
<keyword evidence="1" id="KW-1133">Transmembrane helix</keyword>
<comment type="caution">
    <text evidence="2">The sequence shown here is derived from an EMBL/GenBank/DDBJ whole genome shotgun (WGS) entry which is preliminary data.</text>
</comment>
<organism evidence="2 3">
    <name type="scientific">Lysobacter korlensis</name>
    <dbReference type="NCBI Taxonomy" id="553636"/>
    <lineage>
        <taxon>Bacteria</taxon>
        <taxon>Pseudomonadati</taxon>
        <taxon>Pseudomonadota</taxon>
        <taxon>Gammaproteobacteria</taxon>
        <taxon>Lysobacterales</taxon>
        <taxon>Lysobacteraceae</taxon>
        <taxon>Lysobacter</taxon>
    </lineage>
</organism>
<evidence type="ECO:0000256" key="1">
    <source>
        <dbReference type="SAM" id="Phobius"/>
    </source>
</evidence>
<sequence>MSAFARLFVSTRFGARRPDPRHLMAALRAVFEPRKPRHRALRFLLGLAGVALLAVLVVVAVVIGALMLAFGLGYRLLGGGARRTGNAPSRVVEGQYRVVRRPVLPASH</sequence>
<dbReference type="Proteomes" id="UP001589896">
    <property type="component" value="Unassembled WGS sequence"/>
</dbReference>
<reference evidence="2 3" key="1">
    <citation type="submission" date="2024-09" db="EMBL/GenBank/DDBJ databases">
        <authorList>
            <person name="Sun Q."/>
            <person name="Mori K."/>
        </authorList>
    </citation>
    <scope>NUCLEOTIDE SEQUENCE [LARGE SCALE GENOMIC DNA]</scope>
    <source>
        <strain evidence="2 3">KCTC 23076</strain>
    </source>
</reference>
<evidence type="ECO:0000313" key="3">
    <source>
        <dbReference type="Proteomes" id="UP001589896"/>
    </source>
</evidence>